<evidence type="ECO:0000256" key="1">
    <source>
        <dbReference type="SAM" id="Phobius"/>
    </source>
</evidence>
<keyword evidence="1" id="KW-0812">Transmembrane</keyword>
<evidence type="ECO:0000313" key="2">
    <source>
        <dbReference type="EMBL" id="QHT08344.1"/>
    </source>
</evidence>
<dbReference type="AlphaFoldDB" id="A0A6C0CX54"/>
<feature type="transmembrane region" description="Helical" evidence="1">
    <location>
        <begin position="135"/>
        <end position="153"/>
    </location>
</feature>
<reference evidence="2" key="1">
    <citation type="journal article" date="2020" name="Nature">
        <title>Giant virus diversity and host interactions through global metagenomics.</title>
        <authorList>
            <person name="Schulz F."/>
            <person name="Roux S."/>
            <person name="Paez-Espino D."/>
            <person name="Jungbluth S."/>
            <person name="Walsh D.A."/>
            <person name="Denef V.J."/>
            <person name="McMahon K.D."/>
            <person name="Konstantinidis K.T."/>
            <person name="Eloe-Fadrosh E.A."/>
            <person name="Kyrpides N.C."/>
            <person name="Woyke T."/>
        </authorList>
    </citation>
    <scope>NUCLEOTIDE SEQUENCE</scope>
    <source>
        <strain evidence="2">GVMAG-M-3300022752-66</strain>
    </source>
</reference>
<keyword evidence="1" id="KW-1133">Transmembrane helix</keyword>
<sequence>MEKIQTNTKKMFKPVSYYHKYSCESCNYFTNYKNSYNKHIKSAKHLSFFPKEEEHVEIDASSIKDEQQQERETVNEELKPEVVMDASMGFITIEEVKKDTKVEDILPYNEYKLNKIIDLMDRLSNQINNDIEIKCFYFGMGIFFHYAFTNLFVGGKWSNFFELSG</sequence>
<organism evidence="2">
    <name type="scientific">viral metagenome</name>
    <dbReference type="NCBI Taxonomy" id="1070528"/>
    <lineage>
        <taxon>unclassified sequences</taxon>
        <taxon>metagenomes</taxon>
        <taxon>organismal metagenomes</taxon>
    </lineage>
</organism>
<accession>A0A6C0CX54</accession>
<keyword evidence="1" id="KW-0472">Membrane</keyword>
<dbReference type="EMBL" id="MN739494">
    <property type="protein sequence ID" value="QHT08344.1"/>
    <property type="molecule type" value="Genomic_DNA"/>
</dbReference>
<proteinExistence type="predicted"/>
<protein>
    <submittedName>
        <fullName evidence="2">Uncharacterized protein</fullName>
    </submittedName>
</protein>
<name>A0A6C0CX54_9ZZZZ</name>